<name>A0A6B3L7F4_9BACT</name>
<evidence type="ECO:0000313" key="4">
    <source>
        <dbReference type="EMBL" id="QQL44321.1"/>
    </source>
</evidence>
<organism evidence="4 5">
    <name type="scientific">Sulfuriroseicoccus oceanibius</name>
    <dbReference type="NCBI Taxonomy" id="2707525"/>
    <lineage>
        <taxon>Bacteria</taxon>
        <taxon>Pseudomonadati</taxon>
        <taxon>Verrucomicrobiota</taxon>
        <taxon>Verrucomicrobiia</taxon>
        <taxon>Verrucomicrobiales</taxon>
        <taxon>Verrucomicrobiaceae</taxon>
        <taxon>Sulfuriroseicoccus</taxon>
    </lineage>
</organism>
<dbReference type="AlphaFoldDB" id="A0A6B3L7F4"/>
<evidence type="ECO:0000256" key="2">
    <source>
        <dbReference type="ARBA" id="ARBA00023136"/>
    </source>
</evidence>
<dbReference type="EMBL" id="CP066776">
    <property type="protein sequence ID" value="QQL44321.1"/>
    <property type="molecule type" value="Genomic_DNA"/>
</dbReference>
<evidence type="ECO:0000313" key="5">
    <source>
        <dbReference type="Proteomes" id="UP000475117"/>
    </source>
</evidence>
<dbReference type="KEGG" id="soa:G3M56_010540"/>
<accession>A0A6B3L7F4</accession>
<keyword evidence="3" id="KW-0998">Cell outer membrane</keyword>
<dbReference type="InterPro" id="IPR036942">
    <property type="entry name" value="Beta-barrel_TonB_sf"/>
</dbReference>
<reference evidence="4 5" key="1">
    <citation type="submission" date="2020-12" db="EMBL/GenBank/DDBJ databases">
        <title>Sulforoseuscoccus oceanibium gen. nov., sp. nov., a representative of the phylum Verrucomicrobia with special cytoplasmic membrane, and proposal of Sulforoseuscoccusaceae fam. nov.</title>
        <authorList>
            <person name="Xi F."/>
        </authorList>
    </citation>
    <scope>NUCLEOTIDE SEQUENCE [LARGE SCALE GENOMIC DNA]</scope>
    <source>
        <strain evidence="4 5">T37</strain>
    </source>
</reference>
<evidence type="ECO:0000256" key="3">
    <source>
        <dbReference type="ARBA" id="ARBA00023237"/>
    </source>
</evidence>
<sequence>MKRSMKLAVPATLGLSAISGFAGVSADTAAPEPVSAKEAAALVESAGSNGLLDSFYVNLRGEVKYDDNIFLTPDNEESDTIFSLIPVVGFDSARGRVAKSSFTAEYAPVAAFYADNSGLDYFNNNGSVALFHQMPKTTFRANADYRERSDASRFINDLVDRSIFDAGLDVSHILSGKTRLDAGAGFNASNYDDDALFDYDTWDVSGAALYRATGKISVGPYVGFGQTEVSNDQPTHEFWSAGGKVDYQFTGKTRFTGTVGYETRSFSGANAADDKSTVVWNFGLDHRLTGKTKVLASIYRKDNPSMNIAGAGYEATGVVLGTTYTYSPTLSFNGGLTYEHNEYFRTVEGSTLSRDNDYWKFNVGAVWSPTDKLDLGGRVLYRLNDSTDAANEFENLQLALDATYKFW</sequence>
<keyword evidence="5" id="KW-1185">Reference proteome</keyword>
<dbReference type="GO" id="GO:0009279">
    <property type="term" value="C:cell outer membrane"/>
    <property type="evidence" value="ECO:0007669"/>
    <property type="project" value="UniProtKB-SubCell"/>
</dbReference>
<dbReference type="RefSeq" id="WP_164362188.1">
    <property type="nucleotide sequence ID" value="NZ_CP066776.1"/>
</dbReference>
<dbReference type="SUPFAM" id="SSF56935">
    <property type="entry name" value="Porins"/>
    <property type="match status" value="1"/>
</dbReference>
<dbReference type="Gene3D" id="2.40.170.20">
    <property type="entry name" value="TonB-dependent receptor, beta-barrel domain"/>
    <property type="match status" value="1"/>
</dbReference>
<keyword evidence="2" id="KW-0472">Membrane</keyword>
<evidence type="ECO:0000256" key="1">
    <source>
        <dbReference type="ARBA" id="ARBA00004442"/>
    </source>
</evidence>
<dbReference type="Proteomes" id="UP000475117">
    <property type="component" value="Chromosome"/>
</dbReference>
<gene>
    <name evidence="4" type="ORF">G3M56_010540</name>
</gene>
<comment type="subcellular location">
    <subcellularLocation>
        <location evidence="1">Cell outer membrane</location>
    </subcellularLocation>
</comment>
<protein>
    <submittedName>
        <fullName evidence="4">Outer membrane beta-barrel protein</fullName>
    </submittedName>
</protein>
<proteinExistence type="predicted"/>